<keyword evidence="1" id="KW-0805">Transcription regulation</keyword>
<dbReference type="Pfam" id="PF00196">
    <property type="entry name" value="GerE"/>
    <property type="match status" value="1"/>
</dbReference>
<dbReference type="AlphaFoldDB" id="A0A6M8J4F7"/>
<feature type="transmembrane region" description="Helical" evidence="5">
    <location>
        <begin position="132"/>
        <end position="152"/>
    </location>
</feature>
<dbReference type="PRINTS" id="PR00038">
    <property type="entry name" value="HTHLUXR"/>
</dbReference>
<feature type="compositionally biased region" description="Low complexity" evidence="4">
    <location>
        <begin position="536"/>
        <end position="550"/>
    </location>
</feature>
<keyword evidence="3" id="KW-0804">Transcription</keyword>
<evidence type="ECO:0000256" key="5">
    <source>
        <dbReference type="SAM" id="Phobius"/>
    </source>
</evidence>
<dbReference type="EMBL" id="CP053716">
    <property type="protein sequence ID" value="QKF07513.1"/>
    <property type="molecule type" value="Genomic_DNA"/>
</dbReference>
<evidence type="ECO:0000256" key="2">
    <source>
        <dbReference type="ARBA" id="ARBA00023125"/>
    </source>
</evidence>
<evidence type="ECO:0000313" key="7">
    <source>
        <dbReference type="EMBL" id="QKF07513.1"/>
    </source>
</evidence>
<evidence type="ECO:0000313" key="8">
    <source>
        <dbReference type="Proteomes" id="UP000503297"/>
    </source>
</evidence>
<dbReference type="CDD" id="cd06170">
    <property type="entry name" value="LuxR_C_like"/>
    <property type="match status" value="1"/>
</dbReference>
<dbReference type="Gene3D" id="1.10.10.10">
    <property type="entry name" value="Winged helix-like DNA-binding domain superfamily/Winged helix DNA-binding domain"/>
    <property type="match status" value="1"/>
</dbReference>
<evidence type="ECO:0000256" key="4">
    <source>
        <dbReference type="SAM" id="MobiDB-lite"/>
    </source>
</evidence>
<dbReference type="GO" id="GO:0003677">
    <property type="term" value="F:DNA binding"/>
    <property type="evidence" value="ECO:0007669"/>
    <property type="project" value="UniProtKB-KW"/>
</dbReference>
<organism evidence="7 8">
    <name type="scientific">Berryella wangjianweii</name>
    <dbReference type="NCBI Taxonomy" id="2734634"/>
    <lineage>
        <taxon>Bacteria</taxon>
        <taxon>Bacillati</taxon>
        <taxon>Actinomycetota</taxon>
        <taxon>Coriobacteriia</taxon>
        <taxon>Eggerthellales</taxon>
        <taxon>Eggerthellaceae</taxon>
        <taxon>Berryella</taxon>
    </lineage>
</organism>
<dbReference type="PROSITE" id="PS50043">
    <property type="entry name" value="HTH_LUXR_2"/>
    <property type="match status" value="1"/>
</dbReference>
<feature type="transmembrane region" description="Helical" evidence="5">
    <location>
        <begin position="353"/>
        <end position="375"/>
    </location>
</feature>
<dbReference type="InterPro" id="IPR036388">
    <property type="entry name" value="WH-like_DNA-bd_sf"/>
</dbReference>
<dbReference type="SMART" id="SM00421">
    <property type="entry name" value="HTH_LUXR"/>
    <property type="match status" value="1"/>
</dbReference>
<feature type="transmembrane region" description="Helical" evidence="5">
    <location>
        <begin position="52"/>
        <end position="72"/>
    </location>
</feature>
<dbReference type="GO" id="GO:0006355">
    <property type="term" value="P:regulation of DNA-templated transcription"/>
    <property type="evidence" value="ECO:0007669"/>
    <property type="project" value="InterPro"/>
</dbReference>
<keyword evidence="5" id="KW-0472">Membrane</keyword>
<proteinExistence type="predicted"/>
<reference evidence="8" key="1">
    <citation type="submission" date="2020-05" db="EMBL/GenBank/DDBJ databases">
        <title>Novel species in genus Nocardioides.</title>
        <authorList>
            <person name="Zhang G."/>
        </authorList>
    </citation>
    <scope>NUCLEOTIDE SEQUENCE [LARGE SCALE GENOMIC DNA]</scope>
    <source>
        <strain evidence="8">zg-1050</strain>
    </source>
</reference>
<feature type="compositionally biased region" description="Basic and acidic residues" evidence="4">
    <location>
        <begin position="488"/>
        <end position="497"/>
    </location>
</feature>
<accession>A0A6M8J4F7</accession>
<dbReference type="PANTHER" id="PTHR44688">
    <property type="entry name" value="DNA-BINDING TRANSCRIPTIONAL ACTIVATOR DEVR_DOSR"/>
    <property type="match status" value="1"/>
</dbReference>
<evidence type="ECO:0000256" key="1">
    <source>
        <dbReference type="ARBA" id="ARBA00023015"/>
    </source>
</evidence>
<gene>
    <name evidence="7" type="ORF">HLV38_04805</name>
</gene>
<protein>
    <recommendedName>
        <fullName evidence="6">HTH luxR-type domain-containing protein</fullName>
    </recommendedName>
</protein>
<name>A0A6M8J4F7_9ACTN</name>
<evidence type="ECO:0000256" key="3">
    <source>
        <dbReference type="ARBA" id="ARBA00023163"/>
    </source>
</evidence>
<feature type="transmembrane region" description="Helical" evidence="5">
    <location>
        <begin position="201"/>
        <end position="224"/>
    </location>
</feature>
<keyword evidence="5" id="KW-1133">Transmembrane helix</keyword>
<keyword evidence="5" id="KW-0812">Transmembrane</keyword>
<feature type="region of interest" description="Disordered" evidence="4">
    <location>
        <begin position="413"/>
        <end position="553"/>
    </location>
</feature>
<feature type="transmembrane region" description="Helical" evidence="5">
    <location>
        <begin position="236"/>
        <end position="255"/>
    </location>
</feature>
<feature type="transmembrane region" description="Helical" evidence="5">
    <location>
        <begin position="164"/>
        <end position="181"/>
    </location>
</feature>
<feature type="transmembrane region" description="Helical" evidence="5">
    <location>
        <begin position="289"/>
        <end position="309"/>
    </location>
</feature>
<evidence type="ECO:0000259" key="6">
    <source>
        <dbReference type="PROSITE" id="PS50043"/>
    </source>
</evidence>
<feature type="domain" description="HTH luxR-type" evidence="6">
    <location>
        <begin position="567"/>
        <end position="632"/>
    </location>
</feature>
<feature type="transmembrane region" description="Helical" evidence="5">
    <location>
        <begin position="12"/>
        <end position="32"/>
    </location>
</feature>
<dbReference type="InterPro" id="IPR016032">
    <property type="entry name" value="Sig_transdc_resp-reg_C-effctor"/>
</dbReference>
<sequence>MTERVQATRPLDLGTTVLVAVGFACMISYSRMLSQGFVGYLTEGGAAIADPYYLVRIVAEVATLAVLAVGGLSRRLSVTSVVCFLCTVVMTAATIVVAATPHLGQLGYGVFFVAGAANAVVMYVWMLLLSRFAAGTILTSTLAGLGVAGVVVMGAPRLGSETCLVIAVICAFVAGSIALRLDPQLESARADGSPRAVLSRIPWFSVVLILASGILGILLYTIALRRLALVTDGPNMPVFALAAVLTLTASVLVMLRRRDWVHVVWVPSFVLLALAIIVSSFVSDATVQATLGLLMATVFCSRFLCWLVFPAMFSLLRVPRAFLAGALLILVNGSLITYASSAIGALLPANIQVISNVGGVVAAVLALVLAAAMAINREANLRPYEFEAEDEAGAARGASELFPSAFSQMTPAFRRSATDEREGAASSDGGVREADAASSDRGGAVPLDSQAEGPIGDDGASGVARGTEEPAPIDGSGARGADEVGDDEAGRTDHADDADGEGGFDAVDARRPSAAAPGDDLLSQARSRRSEERRAASVATASAAAPASAPADEERSIADQLKARVDVASAQCGLTARESEVTLLTVQGFSCAYISGKLVVSNSTVRYHQQNAYRKLGVHSRNELIEFVNGISLGEHPHA</sequence>
<dbReference type="PROSITE" id="PS51257">
    <property type="entry name" value="PROKAR_LIPOPROTEIN"/>
    <property type="match status" value="1"/>
</dbReference>
<dbReference type="KEGG" id="bwa:HLV38_04805"/>
<dbReference type="Proteomes" id="UP000503297">
    <property type="component" value="Chromosome"/>
</dbReference>
<keyword evidence="2" id="KW-0238">DNA-binding</keyword>
<dbReference type="InterPro" id="IPR000792">
    <property type="entry name" value="Tscrpt_reg_LuxR_C"/>
</dbReference>
<feature type="transmembrane region" description="Helical" evidence="5">
    <location>
        <begin position="321"/>
        <end position="347"/>
    </location>
</feature>
<dbReference type="SUPFAM" id="SSF46894">
    <property type="entry name" value="C-terminal effector domain of the bipartite response regulators"/>
    <property type="match status" value="1"/>
</dbReference>
<feature type="transmembrane region" description="Helical" evidence="5">
    <location>
        <begin position="106"/>
        <end position="125"/>
    </location>
</feature>
<feature type="transmembrane region" description="Helical" evidence="5">
    <location>
        <begin position="79"/>
        <end position="100"/>
    </location>
</feature>
<dbReference type="PANTHER" id="PTHR44688:SF16">
    <property type="entry name" value="DNA-BINDING TRANSCRIPTIONAL ACTIVATOR DEVR_DOSR"/>
    <property type="match status" value="1"/>
</dbReference>
<keyword evidence="8" id="KW-1185">Reference proteome</keyword>
<feature type="transmembrane region" description="Helical" evidence="5">
    <location>
        <begin position="262"/>
        <end position="283"/>
    </location>
</feature>
<dbReference type="RefSeq" id="WP_173164676.1">
    <property type="nucleotide sequence ID" value="NZ_CP053716.1"/>
</dbReference>